<comment type="caution">
    <text evidence="2">The sequence shown here is derived from an EMBL/GenBank/DDBJ whole genome shotgun (WGS) entry which is preliminary data.</text>
</comment>
<keyword evidence="1" id="KW-0812">Transmembrane</keyword>
<gene>
    <name evidence="2" type="ORF">Air01nite_15380</name>
</gene>
<dbReference type="Proteomes" id="UP000624325">
    <property type="component" value="Unassembled WGS sequence"/>
</dbReference>
<evidence type="ECO:0008006" key="4">
    <source>
        <dbReference type="Google" id="ProtNLM"/>
    </source>
</evidence>
<sequence>MPDLDNRLARSRSALLDEIEQPPMAAVRRRASRIRRRRATTAGAAALAVLGVIAIGARPWQQDAGPTTVTATDPPAIAPVYRGGGIEIIGLSPTKVHEIDGDIADVEFTDPAHGIAMAGCDRDCPPPASTEDGGLSWHTVPMSPSGGDGPTDVTAFPGGHWLLRGGGSQWSSFSGVGWEASTPPAPTAQENIGPGQLPGIERAGGDLVVRSWDQGTLGPLVEQPDLAVRWVAPAPAGDGSWWVGGLSGTTPAVAVSHDAGRDWTTTVLDPPVGEVADVRIGTLGSEVYALATGQVGELLGVYHSADGGRTFTATYLSAGGGPGPDDKVPGGGVAGDPVPLLDGRLLVVERDGRQSSWWVSTDAGRTFSPVPGLPAAGSIRRTYAGYVVYGLFQSSWAAFSTDGSNWQKLQLF</sequence>
<dbReference type="RefSeq" id="WP_203701247.1">
    <property type="nucleotide sequence ID" value="NZ_BAAALU010000018.1"/>
</dbReference>
<protein>
    <recommendedName>
        <fullName evidence="4">Exo-alpha-sialidase</fullName>
    </recommendedName>
</protein>
<organism evidence="2 3">
    <name type="scientific">Asanoa iriomotensis</name>
    <dbReference type="NCBI Taxonomy" id="234613"/>
    <lineage>
        <taxon>Bacteria</taxon>
        <taxon>Bacillati</taxon>
        <taxon>Actinomycetota</taxon>
        <taxon>Actinomycetes</taxon>
        <taxon>Micromonosporales</taxon>
        <taxon>Micromonosporaceae</taxon>
        <taxon>Asanoa</taxon>
    </lineage>
</organism>
<reference evidence="2 3" key="1">
    <citation type="submission" date="2021-01" db="EMBL/GenBank/DDBJ databases">
        <title>Whole genome shotgun sequence of Asanoa iriomotensis NBRC 100142.</title>
        <authorList>
            <person name="Komaki H."/>
            <person name="Tamura T."/>
        </authorList>
    </citation>
    <scope>NUCLEOTIDE SEQUENCE [LARGE SCALE GENOMIC DNA]</scope>
    <source>
        <strain evidence="2 3">NBRC 100142</strain>
    </source>
</reference>
<keyword evidence="1" id="KW-0472">Membrane</keyword>
<dbReference type="SUPFAM" id="SSF110296">
    <property type="entry name" value="Oligoxyloglucan reducing end-specific cellobiohydrolase"/>
    <property type="match status" value="1"/>
</dbReference>
<name>A0ABQ4BY56_9ACTN</name>
<dbReference type="EMBL" id="BONC01000007">
    <property type="protein sequence ID" value="GIF55443.1"/>
    <property type="molecule type" value="Genomic_DNA"/>
</dbReference>
<evidence type="ECO:0000313" key="3">
    <source>
        <dbReference type="Proteomes" id="UP000624325"/>
    </source>
</evidence>
<evidence type="ECO:0000313" key="2">
    <source>
        <dbReference type="EMBL" id="GIF55443.1"/>
    </source>
</evidence>
<dbReference type="InterPro" id="IPR036278">
    <property type="entry name" value="Sialidase_sf"/>
</dbReference>
<proteinExistence type="predicted"/>
<feature type="transmembrane region" description="Helical" evidence="1">
    <location>
        <begin position="39"/>
        <end position="60"/>
    </location>
</feature>
<accession>A0ABQ4BY56</accession>
<keyword evidence="1" id="KW-1133">Transmembrane helix</keyword>
<keyword evidence="3" id="KW-1185">Reference proteome</keyword>
<dbReference type="Gene3D" id="2.130.10.10">
    <property type="entry name" value="YVTN repeat-like/Quinoprotein amine dehydrogenase"/>
    <property type="match status" value="1"/>
</dbReference>
<dbReference type="InterPro" id="IPR015943">
    <property type="entry name" value="WD40/YVTN_repeat-like_dom_sf"/>
</dbReference>
<evidence type="ECO:0000256" key="1">
    <source>
        <dbReference type="SAM" id="Phobius"/>
    </source>
</evidence>
<dbReference type="SUPFAM" id="SSF50939">
    <property type="entry name" value="Sialidases"/>
    <property type="match status" value="1"/>
</dbReference>